<keyword evidence="1" id="KW-0732">Signal</keyword>
<evidence type="ECO:0000256" key="1">
    <source>
        <dbReference type="SAM" id="SignalP"/>
    </source>
</evidence>
<comment type="caution">
    <text evidence="2">The sequence shown here is derived from an EMBL/GenBank/DDBJ whole genome shotgun (WGS) entry which is preliminary data.</text>
</comment>
<dbReference type="OrthoDB" id="5099141at2759"/>
<reference evidence="2 3" key="1">
    <citation type="submission" date="2020-05" db="EMBL/GenBank/DDBJ databases">
        <title>Identification and distribution of gene clusters putatively required for synthesis of sphingolipid metabolism inhibitors in phylogenetically diverse species of the filamentous fungus Fusarium.</title>
        <authorList>
            <person name="Kim H.-S."/>
            <person name="Busman M."/>
            <person name="Brown D.W."/>
            <person name="Divon H."/>
            <person name="Uhlig S."/>
            <person name="Proctor R.H."/>
        </authorList>
    </citation>
    <scope>NUCLEOTIDE SEQUENCE [LARGE SCALE GENOMIC DNA]</scope>
    <source>
        <strain evidence="2 3">NRRL 20693</strain>
    </source>
</reference>
<proteinExistence type="predicted"/>
<sequence length="461" mass="50626">MKSSTALIALAVVAKASPLAKREWPWESKEALCGETSWKLSTEAGADEVWEKTGASDELDRAIMGQWEHETNWTYNLAHRLTNGKGRLDIVGCTVFSTGCAVPEPDCEKHFDMYGTLPDGTPDSVGRTAYWIFQAVKGMNSKFQMIYNALVEQTLLSNLLIGQMVEDFKGNEDQTGDVLKWLSVAMGLGSTVAGIAPGGAGEVITTGFDIMGGIFDIVAEETAPEEIDQGTISAALADLFTATSEQLKKTLRLSQGHFYQGESIDILSKELPASNKYGPWIHSPVTKFFNGGWFLLNDNSEPVMSLISSIAGSIQPKIANNIMKAANIRLVADKRIGSQEDCGYATGRQWMNFKDSEQYCFYLMRFDEHGLHGAKWTEATEDVYANMVKYNLGNRDPYYSAILDCATSPEKGLTSANLGVNNIPVCFFDLEAYFLEHNDGPECTSNLINKSCNPIKSTPIE</sequence>
<protein>
    <submittedName>
        <fullName evidence="2">Uncharacterized protein</fullName>
    </submittedName>
</protein>
<accession>A0A8H5WDQ0</accession>
<keyword evidence="3" id="KW-1185">Reference proteome</keyword>
<feature type="chain" id="PRO_5034825915" evidence="1">
    <location>
        <begin position="17"/>
        <end position="461"/>
    </location>
</feature>
<evidence type="ECO:0000313" key="3">
    <source>
        <dbReference type="Proteomes" id="UP000567885"/>
    </source>
</evidence>
<organism evidence="2 3">
    <name type="scientific">Fusarium heterosporum</name>
    <dbReference type="NCBI Taxonomy" id="42747"/>
    <lineage>
        <taxon>Eukaryota</taxon>
        <taxon>Fungi</taxon>
        <taxon>Dikarya</taxon>
        <taxon>Ascomycota</taxon>
        <taxon>Pezizomycotina</taxon>
        <taxon>Sordariomycetes</taxon>
        <taxon>Hypocreomycetidae</taxon>
        <taxon>Hypocreales</taxon>
        <taxon>Nectriaceae</taxon>
        <taxon>Fusarium</taxon>
        <taxon>Fusarium heterosporum species complex</taxon>
    </lineage>
</organism>
<evidence type="ECO:0000313" key="2">
    <source>
        <dbReference type="EMBL" id="KAF5658682.1"/>
    </source>
</evidence>
<dbReference type="EMBL" id="JAAGWQ010000232">
    <property type="protein sequence ID" value="KAF5658682.1"/>
    <property type="molecule type" value="Genomic_DNA"/>
</dbReference>
<name>A0A8H5WDQ0_FUSHE</name>
<dbReference type="AlphaFoldDB" id="A0A8H5WDQ0"/>
<gene>
    <name evidence="2" type="ORF">FHETE_9747</name>
</gene>
<feature type="signal peptide" evidence="1">
    <location>
        <begin position="1"/>
        <end position="16"/>
    </location>
</feature>
<dbReference type="Proteomes" id="UP000567885">
    <property type="component" value="Unassembled WGS sequence"/>
</dbReference>